<accession>A0ACC0Z523</accession>
<dbReference type="Proteomes" id="UP001163603">
    <property type="component" value="Chromosome 3"/>
</dbReference>
<comment type="caution">
    <text evidence="1">The sequence shown here is derived from an EMBL/GenBank/DDBJ whole genome shotgun (WGS) entry which is preliminary data.</text>
</comment>
<keyword evidence="2" id="KW-1185">Reference proteome</keyword>
<gene>
    <name evidence="1" type="ORF">Pint_05986</name>
</gene>
<reference evidence="2" key="1">
    <citation type="journal article" date="2023" name="G3 (Bethesda)">
        <title>Genome assembly and association tests identify interacting loci associated with vigor, precocity, and sex in interspecific pistachio rootstocks.</title>
        <authorList>
            <person name="Palmer W."/>
            <person name="Jacygrad E."/>
            <person name="Sagayaradj S."/>
            <person name="Cavanaugh K."/>
            <person name="Han R."/>
            <person name="Bertier L."/>
            <person name="Beede B."/>
            <person name="Kafkas S."/>
            <person name="Golino D."/>
            <person name="Preece J."/>
            <person name="Michelmore R."/>
        </authorList>
    </citation>
    <scope>NUCLEOTIDE SEQUENCE [LARGE SCALE GENOMIC DNA]</scope>
</reference>
<evidence type="ECO:0000313" key="2">
    <source>
        <dbReference type="Proteomes" id="UP001163603"/>
    </source>
</evidence>
<organism evidence="1 2">
    <name type="scientific">Pistacia integerrima</name>
    <dbReference type="NCBI Taxonomy" id="434235"/>
    <lineage>
        <taxon>Eukaryota</taxon>
        <taxon>Viridiplantae</taxon>
        <taxon>Streptophyta</taxon>
        <taxon>Embryophyta</taxon>
        <taxon>Tracheophyta</taxon>
        <taxon>Spermatophyta</taxon>
        <taxon>Magnoliopsida</taxon>
        <taxon>eudicotyledons</taxon>
        <taxon>Gunneridae</taxon>
        <taxon>Pentapetalae</taxon>
        <taxon>rosids</taxon>
        <taxon>malvids</taxon>
        <taxon>Sapindales</taxon>
        <taxon>Anacardiaceae</taxon>
        <taxon>Pistacia</taxon>
    </lineage>
</organism>
<proteinExistence type="predicted"/>
<name>A0ACC0Z523_9ROSI</name>
<sequence>MPLSTGFHNYNTVAKTIPPTEAQVTTAVPVPVPVTEAEVIREMFKKYDANNDGVLCRKELAKAFKDWGARIPWWRTRGALCCANANKDGAINHNEWDDLVKFASDLGHTVK</sequence>
<dbReference type="EMBL" id="CM047738">
    <property type="protein sequence ID" value="KAJ0045372.1"/>
    <property type="molecule type" value="Genomic_DNA"/>
</dbReference>
<evidence type="ECO:0000313" key="1">
    <source>
        <dbReference type="EMBL" id="KAJ0045372.1"/>
    </source>
</evidence>
<protein>
    <submittedName>
        <fullName evidence="1">Uncharacterized protein</fullName>
    </submittedName>
</protein>